<dbReference type="AlphaFoldDB" id="A0A916TB26"/>
<dbReference type="InterPro" id="IPR029044">
    <property type="entry name" value="Nucleotide-diphossugar_trans"/>
</dbReference>
<dbReference type="GO" id="GO:0016757">
    <property type="term" value="F:glycosyltransferase activity"/>
    <property type="evidence" value="ECO:0007669"/>
    <property type="project" value="UniProtKB-KW"/>
</dbReference>
<dbReference type="EMBL" id="BMHI01000005">
    <property type="protein sequence ID" value="GGB38085.1"/>
    <property type="molecule type" value="Genomic_DNA"/>
</dbReference>
<comment type="pathway">
    <text evidence="1">Cell wall biogenesis; cell wall polysaccharide biosynthesis.</text>
</comment>
<dbReference type="PANTHER" id="PTHR43179:SF12">
    <property type="entry name" value="GALACTOFURANOSYLTRANSFERASE GLFT2"/>
    <property type="match status" value="1"/>
</dbReference>
<dbReference type="SUPFAM" id="SSF53448">
    <property type="entry name" value="Nucleotide-diphospho-sugar transferases"/>
    <property type="match status" value="1"/>
</dbReference>
<gene>
    <name evidence="6" type="ORF">GCM10011492_30990</name>
</gene>
<feature type="domain" description="Glycosyltransferase 2-like" evidence="5">
    <location>
        <begin position="11"/>
        <end position="175"/>
    </location>
</feature>
<dbReference type="InterPro" id="IPR001173">
    <property type="entry name" value="Glyco_trans_2-like"/>
</dbReference>
<dbReference type="Proteomes" id="UP000636793">
    <property type="component" value="Unassembled WGS sequence"/>
</dbReference>
<keyword evidence="3" id="KW-0328">Glycosyltransferase</keyword>
<evidence type="ECO:0000259" key="5">
    <source>
        <dbReference type="Pfam" id="PF00535"/>
    </source>
</evidence>
<dbReference type="Pfam" id="PF00535">
    <property type="entry name" value="Glycos_transf_2"/>
    <property type="match status" value="1"/>
</dbReference>
<protein>
    <recommendedName>
        <fullName evidence="5">Glycosyltransferase 2-like domain-containing protein</fullName>
    </recommendedName>
</protein>
<dbReference type="Gene3D" id="3.90.550.10">
    <property type="entry name" value="Spore Coat Polysaccharide Biosynthesis Protein SpsA, Chain A"/>
    <property type="match status" value="1"/>
</dbReference>
<proteinExistence type="inferred from homology"/>
<comment type="similarity">
    <text evidence="2">Belongs to the glycosyltransferase 2 family.</text>
</comment>
<evidence type="ECO:0000256" key="3">
    <source>
        <dbReference type="ARBA" id="ARBA00022676"/>
    </source>
</evidence>
<reference evidence="6" key="2">
    <citation type="submission" date="2020-09" db="EMBL/GenBank/DDBJ databases">
        <authorList>
            <person name="Sun Q."/>
            <person name="Zhou Y."/>
        </authorList>
    </citation>
    <scope>NUCLEOTIDE SEQUENCE</scope>
    <source>
        <strain evidence="6">CGMCC 1.15085</strain>
    </source>
</reference>
<evidence type="ECO:0000313" key="6">
    <source>
        <dbReference type="EMBL" id="GGB38085.1"/>
    </source>
</evidence>
<comment type="caution">
    <text evidence="6">The sequence shown here is derived from an EMBL/GenBank/DDBJ whole genome shotgun (WGS) entry which is preliminary data.</text>
</comment>
<reference evidence="6" key="1">
    <citation type="journal article" date="2014" name="Int. J. Syst. Evol. Microbiol.">
        <title>Complete genome sequence of Corynebacterium casei LMG S-19264T (=DSM 44701T), isolated from a smear-ripened cheese.</title>
        <authorList>
            <consortium name="US DOE Joint Genome Institute (JGI-PGF)"/>
            <person name="Walter F."/>
            <person name="Albersmeier A."/>
            <person name="Kalinowski J."/>
            <person name="Ruckert C."/>
        </authorList>
    </citation>
    <scope>NUCLEOTIDE SEQUENCE</scope>
    <source>
        <strain evidence="6">CGMCC 1.15085</strain>
    </source>
</reference>
<dbReference type="PANTHER" id="PTHR43179">
    <property type="entry name" value="RHAMNOSYLTRANSFERASE WBBL"/>
    <property type="match status" value="1"/>
</dbReference>
<keyword evidence="4" id="KW-0808">Transferase</keyword>
<evidence type="ECO:0000256" key="4">
    <source>
        <dbReference type="ARBA" id="ARBA00022679"/>
    </source>
</evidence>
<name>A0A916TB26_9MICO</name>
<accession>A0A916TB26</accession>
<dbReference type="RefSeq" id="WP_188837962.1">
    <property type="nucleotide sequence ID" value="NZ_BMHI01000005.1"/>
</dbReference>
<evidence type="ECO:0000256" key="2">
    <source>
        <dbReference type="ARBA" id="ARBA00006739"/>
    </source>
</evidence>
<sequence length="332" mass="35579">MTTGAGTTAAVVIATYNRSAYLRECLRHVAVQDLRPAQIVVVDSSEGNETARVVAEVPEVTYLRNLRGRGSTGTAKKMGLEATNAEVVAFLDDDAYPEPSWLRELMSRYVDETVAAVGGRASNGIDGEEAVGIDAIGRLLPDGTLTGYFASDPGRDIDVDHLLGANMSLRRNVVDALGGLQDYYPGTCLREETDMLLRMRSAGHRVVYTPDALVRHVAGTYAKGRRFDLRYDFYGARNHVVLLERSLGFRDPHLRAYLGGVPRGVAQLVGAAVAAAAGRGSGTRGRTRAAVGRLARAGVLASGTVVGIGVAARLRLLDSGDGRRRRERKSAQ</sequence>
<evidence type="ECO:0000313" key="7">
    <source>
        <dbReference type="Proteomes" id="UP000636793"/>
    </source>
</evidence>
<evidence type="ECO:0000256" key="1">
    <source>
        <dbReference type="ARBA" id="ARBA00004776"/>
    </source>
</evidence>
<keyword evidence="7" id="KW-1185">Reference proteome</keyword>
<organism evidence="6 7">
    <name type="scientific">Flexivirga endophytica</name>
    <dbReference type="NCBI Taxonomy" id="1849103"/>
    <lineage>
        <taxon>Bacteria</taxon>
        <taxon>Bacillati</taxon>
        <taxon>Actinomycetota</taxon>
        <taxon>Actinomycetes</taxon>
        <taxon>Micrococcales</taxon>
        <taxon>Dermacoccaceae</taxon>
        <taxon>Flexivirga</taxon>
    </lineage>
</organism>